<sequence length="240" mass="26976">MSKNGYDFYLKKCLLPIAPEKLQVKINNANDTLTLINEGEINILKTPELTDIEFECRIPQVKYPFATYKSGFKGASYFLDYFESLKADKKPFQFIVSRTMPNGKVLFSTNMKVSMEDYKIIEQAKDGFDLTVKIKLKQYRDYGTKTVNIKIAASKPKAKVEKQRPADPPAQKSYKVGDIVNFHGGTHYYSSYPGAKGYSARAGKAKITIANGSGKAHPWHLIHTDSGSNVYGWVDDGTFD</sequence>
<accession>C0DAH6</accession>
<organism evidence="1 2">
    <name type="scientific">[Clostridium] asparagiforme DSM 15981</name>
    <dbReference type="NCBI Taxonomy" id="518636"/>
    <lineage>
        <taxon>Bacteria</taxon>
        <taxon>Bacillati</taxon>
        <taxon>Bacillota</taxon>
        <taxon>Clostridia</taxon>
        <taxon>Lachnospirales</taxon>
        <taxon>Lachnospiraceae</taxon>
        <taxon>Enterocloster</taxon>
    </lineage>
</organism>
<comment type="caution">
    <text evidence="1">The sequence shown here is derived from an EMBL/GenBank/DDBJ whole genome shotgun (WGS) entry which is preliminary data.</text>
</comment>
<dbReference type="HOGENOM" id="CLU_077348_1_1_9"/>
<dbReference type="AlphaFoldDB" id="C0DAH6"/>
<protein>
    <submittedName>
        <fullName evidence="1">Uncharacterized protein</fullName>
    </submittedName>
</protein>
<gene>
    <name evidence="1" type="ORF">CLOSTASPAR_06279</name>
</gene>
<keyword evidence="2" id="KW-1185">Reference proteome</keyword>
<reference evidence="1 2" key="2">
    <citation type="submission" date="2009-02" db="EMBL/GenBank/DDBJ databases">
        <title>Draft genome sequence of Clostridium asparagiforme (DSM 15981).</title>
        <authorList>
            <person name="Sudarsanam P."/>
            <person name="Ley R."/>
            <person name="Guruge J."/>
            <person name="Turnbaugh P.J."/>
            <person name="Mahowald M."/>
            <person name="Liep D."/>
            <person name="Gordon J."/>
        </authorList>
    </citation>
    <scope>NUCLEOTIDE SEQUENCE [LARGE SCALE GENOMIC DNA]</scope>
    <source>
        <strain evidence="1 2">DSM 15981</strain>
    </source>
</reference>
<dbReference type="EMBL" id="ACCJ01000535">
    <property type="protein sequence ID" value="EEG51692.1"/>
    <property type="molecule type" value="Genomic_DNA"/>
</dbReference>
<dbReference type="RefSeq" id="WP_007718934.1">
    <property type="nucleotide sequence ID" value="NZ_CP102272.1"/>
</dbReference>
<proteinExistence type="predicted"/>
<evidence type="ECO:0000313" key="1">
    <source>
        <dbReference type="EMBL" id="EEG51692.1"/>
    </source>
</evidence>
<name>C0DAH6_9FIRM</name>
<evidence type="ECO:0000313" key="2">
    <source>
        <dbReference type="Proteomes" id="UP000004756"/>
    </source>
</evidence>
<dbReference type="Proteomes" id="UP000004756">
    <property type="component" value="Unassembled WGS sequence"/>
</dbReference>
<reference evidence="1 2" key="1">
    <citation type="submission" date="2009-01" db="EMBL/GenBank/DDBJ databases">
        <authorList>
            <person name="Fulton L."/>
            <person name="Clifton S."/>
            <person name="Fulton B."/>
            <person name="Xu J."/>
            <person name="Minx P."/>
            <person name="Pepin K.H."/>
            <person name="Johnson M."/>
            <person name="Bhonagiri V."/>
            <person name="Nash W.E."/>
            <person name="Mardis E.R."/>
            <person name="Wilson R.K."/>
        </authorList>
    </citation>
    <scope>NUCLEOTIDE SEQUENCE [LARGE SCALE GENOMIC DNA]</scope>
    <source>
        <strain evidence="1 2">DSM 15981</strain>
    </source>
</reference>